<dbReference type="PANTHER" id="PTHR30158:SF10">
    <property type="entry name" value="CATION EFFLUX PUMP"/>
    <property type="match status" value="1"/>
</dbReference>
<gene>
    <name evidence="8" type="ORF">J2X05_002653</name>
</gene>
<comment type="caution">
    <text evidence="8">The sequence shown here is derived from an EMBL/GenBank/DDBJ whole genome shotgun (WGS) entry which is preliminary data.</text>
</comment>
<name>A0ABU1UZJ9_9GAMM</name>
<comment type="similarity">
    <text evidence="2">Belongs to the membrane fusion protein (MFP) (TC 8.A.1) family.</text>
</comment>
<dbReference type="Proteomes" id="UP001253595">
    <property type="component" value="Unassembled WGS sequence"/>
</dbReference>
<dbReference type="InterPro" id="IPR058627">
    <property type="entry name" value="MdtA-like_C"/>
</dbReference>
<accession>A0ABU1UZJ9</accession>
<dbReference type="InterPro" id="IPR058624">
    <property type="entry name" value="MdtA-like_HH"/>
</dbReference>
<proteinExistence type="inferred from homology"/>
<evidence type="ECO:0000256" key="2">
    <source>
        <dbReference type="ARBA" id="ARBA00009477"/>
    </source>
</evidence>
<evidence type="ECO:0000259" key="5">
    <source>
        <dbReference type="Pfam" id="PF25917"/>
    </source>
</evidence>
<dbReference type="RefSeq" id="WP_310073099.1">
    <property type="nucleotide sequence ID" value="NZ_JAVDVX010000004.1"/>
</dbReference>
<comment type="subcellular location">
    <subcellularLocation>
        <location evidence="1">Cell inner membrane</location>
        <topology evidence="1">Lipid-anchor</topology>
    </subcellularLocation>
</comment>
<dbReference type="Gene3D" id="2.40.30.170">
    <property type="match status" value="1"/>
</dbReference>
<protein>
    <submittedName>
        <fullName evidence="8">Multidrug efflux system membrane fusion protein</fullName>
    </submittedName>
</protein>
<dbReference type="Gene3D" id="2.40.50.100">
    <property type="match status" value="1"/>
</dbReference>
<evidence type="ECO:0000313" key="9">
    <source>
        <dbReference type="Proteomes" id="UP001253595"/>
    </source>
</evidence>
<feature type="domain" description="Multidrug resistance protein MdtA-like C-terminal permuted SH3" evidence="7">
    <location>
        <begin position="307"/>
        <end position="366"/>
    </location>
</feature>
<keyword evidence="9" id="KW-1185">Reference proteome</keyword>
<dbReference type="NCBIfam" id="TIGR01730">
    <property type="entry name" value="RND_mfp"/>
    <property type="match status" value="1"/>
</dbReference>
<feature type="domain" description="Multidrug resistance protein MdtA-like beta-barrel" evidence="6">
    <location>
        <begin position="222"/>
        <end position="300"/>
    </location>
</feature>
<dbReference type="Gene3D" id="1.10.287.470">
    <property type="entry name" value="Helix hairpin bin"/>
    <property type="match status" value="1"/>
</dbReference>
<keyword evidence="3" id="KW-0175">Coiled coil</keyword>
<evidence type="ECO:0000256" key="3">
    <source>
        <dbReference type="SAM" id="Coils"/>
    </source>
</evidence>
<evidence type="ECO:0000259" key="6">
    <source>
        <dbReference type="Pfam" id="PF25944"/>
    </source>
</evidence>
<dbReference type="Pfam" id="PF25876">
    <property type="entry name" value="HH_MFP_RND"/>
    <property type="match status" value="1"/>
</dbReference>
<dbReference type="InterPro" id="IPR058625">
    <property type="entry name" value="MdtA-like_BSH"/>
</dbReference>
<dbReference type="EMBL" id="JAVDVX010000004">
    <property type="protein sequence ID" value="MDR7090629.1"/>
    <property type="molecule type" value="Genomic_DNA"/>
</dbReference>
<feature type="domain" description="Multidrug resistance protein MdtA-like alpha-helical hairpin" evidence="4">
    <location>
        <begin position="114"/>
        <end position="182"/>
    </location>
</feature>
<feature type="coiled-coil region" evidence="3">
    <location>
        <begin position="113"/>
        <end position="178"/>
    </location>
</feature>
<evidence type="ECO:0000259" key="4">
    <source>
        <dbReference type="Pfam" id="PF25876"/>
    </source>
</evidence>
<dbReference type="Pfam" id="PF25917">
    <property type="entry name" value="BSH_RND"/>
    <property type="match status" value="1"/>
</dbReference>
<feature type="domain" description="Multidrug resistance protein MdtA-like barrel-sandwich hybrid" evidence="5">
    <location>
        <begin position="73"/>
        <end position="213"/>
    </location>
</feature>
<reference evidence="8 9" key="1">
    <citation type="submission" date="2023-07" db="EMBL/GenBank/DDBJ databases">
        <title>Sorghum-associated microbial communities from plants grown in Nebraska, USA.</title>
        <authorList>
            <person name="Schachtman D."/>
        </authorList>
    </citation>
    <scope>NUCLEOTIDE SEQUENCE [LARGE SCALE GENOMIC DNA]</scope>
    <source>
        <strain evidence="8 9">BE190</strain>
    </source>
</reference>
<dbReference type="PANTHER" id="PTHR30158">
    <property type="entry name" value="ACRA/E-RELATED COMPONENT OF DRUG EFFLUX TRANSPORTER"/>
    <property type="match status" value="1"/>
</dbReference>
<organism evidence="8 9">
    <name type="scientific">Cellvibrio fibrivorans</name>
    <dbReference type="NCBI Taxonomy" id="126350"/>
    <lineage>
        <taxon>Bacteria</taxon>
        <taxon>Pseudomonadati</taxon>
        <taxon>Pseudomonadota</taxon>
        <taxon>Gammaproteobacteria</taxon>
        <taxon>Cellvibrionales</taxon>
        <taxon>Cellvibrionaceae</taxon>
        <taxon>Cellvibrio</taxon>
    </lineage>
</organism>
<dbReference type="Gene3D" id="2.40.420.20">
    <property type="match status" value="1"/>
</dbReference>
<dbReference type="InterPro" id="IPR058626">
    <property type="entry name" value="MdtA-like_b-barrel"/>
</dbReference>
<evidence type="ECO:0000256" key="1">
    <source>
        <dbReference type="ARBA" id="ARBA00004519"/>
    </source>
</evidence>
<evidence type="ECO:0000313" key="8">
    <source>
        <dbReference type="EMBL" id="MDR7090629.1"/>
    </source>
</evidence>
<dbReference type="Pfam" id="PF25944">
    <property type="entry name" value="Beta-barrel_RND"/>
    <property type="match status" value="1"/>
</dbReference>
<dbReference type="InterPro" id="IPR006143">
    <property type="entry name" value="RND_pump_MFP"/>
</dbReference>
<sequence length="392" mass="41706">MNSANPSAFPHKAYQYTAAAILAGIVGFYYVSGVDAATPAAVPPAPAVDVVVLEPQEIRTWASFSGRLAPVESAAIKPLVSGTIQQVLFTEGQQVKKGQPLFVIDPRPHQASVQRAQAQLATAQSRAKLAQDELNRAQQLIAAKLVSQSIYDSALSTHQVAQADVKQAEAALSQAKLDLEYAHISAPISGRVGRAELTTGNVVEAGANAPLLTQIVANDKLYAEFNVDEATYIQFVRNTKNTQDMPVELILASDSSVTYNGNISAFDNRLDTNSGTIRARAIFDNKDGALTAGMFANVRLGSAEKIQALLVPERAIGTNQSKKFVLVVDEKNTATYHEITLGEHYQGQRVILAGVNAGDKIIVNGLSHVRPNSTVNPSVTQAISATAVASNH</sequence>
<dbReference type="SUPFAM" id="SSF111369">
    <property type="entry name" value="HlyD-like secretion proteins"/>
    <property type="match status" value="1"/>
</dbReference>
<evidence type="ECO:0000259" key="7">
    <source>
        <dbReference type="Pfam" id="PF25967"/>
    </source>
</evidence>
<dbReference type="Pfam" id="PF25967">
    <property type="entry name" value="RND-MFP_C"/>
    <property type="match status" value="1"/>
</dbReference>